<evidence type="ECO:0000313" key="2">
    <source>
        <dbReference type="Proteomes" id="UP000271868"/>
    </source>
</evidence>
<protein>
    <submittedName>
        <fullName evidence="1">Uncharacterized protein</fullName>
    </submittedName>
</protein>
<sequence>MPMNVHEATMLPTTKTNTPTTFVIGVFEAKKEMGRPSR</sequence>
<organism evidence="1 2">
    <name type="scientific">Diaphorobacter nitroreducens</name>
    <dbReference type="NCBI Taxonomy" id="164759"/>
    <lineage>
        <taxon>Bacteria</taxon>
        <taxon>Pseudomonadati</taxon>
        <taxon>Pseudomonadota</taxon>
        <taxon>Betaproteobacteria</taxon>
        <taxon>Burkholderiales</taxon>
        <taxon>Comamonadaceae</taxon>
        <taxon>Diaphorobacter</taxon>
    </lineage>
</organism>
<reference evidence="1 2" key="1">
    <citation type="submission" date="2018-11" db="EMBL/GenBank/DDBJ databases">
        <title>Genomic Encyclopedia of Type Strains, Phase IV (KMG-IV): sequencing the most valuable type-strain genomes for metagenomic binning, comparative biology and taxonomic classification.</title>
        <authorList>
            <person name="Goeker M."/>
        </authorList>
    </citation>
    <scope>NUCLEOTIDE SEQUENCE [LARGE SCALE GENOMIC DNA]</scope>
    <source>
        <strain evidence="1 2">DSM 15985</strain>
    </source>
</reference>
<dbReference type="AlphaFoldDB" id="A0AAX1WUV3"/>
<comment type="caution">
    <text evidence="1">The sequence shown here is derived from an EMBL/GenBank/DDBJ whole genome shotgun (WGS) entry which is preliminary data.</text>
</comment>
<proteinExistence type="predicted"/>
<keyword evidence="2" id="KW-1185">Reference proteome</keyword>
<accession>A0AAX1WUV3</accession>
<name>A0AAX1WUV3_9BURK</name>
<dbReference type="Proteomes" id="UP000271868">
    <property type="component" value="Unassembled WGS sequence"/>
</dbReference>
<dbReference type="EMBL" id="RJVL01000004">
    <property type="protein sequence ID" value="ROR47377.1"/>
    <property type="molecule type" value="Genomic_DNA"/>
</dbReference>
<evidence type="ECO:0000313" key="1">
    <source>
        <dbReference type="EMBL" id="ROR47377.1"/>
    </source>
</evidence>
<gene>
    <name evidence="1" type="ORF">EDC60_2106</name>
</gene>